<evidence type="ECO:0000313" key="2">
    <source>
        <dbReference type="EMBL" id="KAH3668389.1"/>
    </source>
</evidence>
<sequence length="119" mass="13325">MENPQAGETRVRRGNAHQKLDSVAKQVVVEPVHESNYHVLSVLEENLSNSVVLGLRENVFNCVQHGFGDSVKTALCEFGIAHFLPIVGVNVEFGCLELIEDRMFVDVELFQVFTVVEQK</sequence>
<dbReference type="RefSeq" id="XP_046062803.1">
    <property type="nucleotide sequence ID" value="XM_046202981.1"/>
</dbReference>
<dbReference type="AlphaFoldDB" id="A0A9P8T7E5"/>
<keyword evidence="3" id="KW-1185">Reference proteome</keyword>
<organism evidence="2 3">
    <name type="scientific">Ogataea philodendri</name>
    <dbReference type="NCBI Taxonomy" id="1378263"/>
    <lineage>
        <taxon>Eukaryota</taxon>
        <taxon>Fungi</taxon>
        <taxon>Dikarya</taxon>
        <taxon>Ascomycota</taxon>
        <taxon>Saccharomycotina</taxon>
        <taxon>Pichiomycetes</taxon>
        <taxon>Pichiales</taxon>
        <taxon>Pichiaceae</taxon>
        <taxon>Ogataea</taxon>
    </lineage>
</organism>
<comment type="caution">
    <text evidence="2">The sequence shown here is derived from an EMBL/GenBank/DDBJ whole genome shotgun (WGS) entry which is preliminary data.</text>
</comment>
<dbReference type="Proteomes" id="UP000769157">
    <property type="component" value="Unassembled WGS sequence"/>
</dbReference>
<gene>
    <name evidence="2" type="ORF">OGAPHI_002143</name>
</gene>
<reference evidence="2" key="1">
    <citation type="journal article" date="2021" name="Open Biol.">
        <title>Shared evolutionary footprints suggest mitochondrial oxidative damage underlies multiple complex I losses in fungi.</title>
        <authorList>
            <person name="Schikora-Tamarit M.A."/>
            <person name="Marcet-Houben M."/>
            <person name="Nosek J."/>
            <person name="Gabaldon T."/>
        </authorList>
    </citation>
    <scope>NUCLEOTIDE SEQUENCE</scope>
    <source>
        <strain evidence="2">CBS6075</strain>
    </source>
</reference>
<evidence type="ECO:0000313" key="3">
    <source>
        <dbReference type="Proteomes" id="UP000769157"/>
    </source>
</evidence>
<reference evidence="2" key="2">
    <citation type="submission" date="2021-01" db="EMBL/GenBank/DDBJ databases">
        <authorList>
            <person name="Schikora-Tamarit M.A."/>
        </authorList>
    </citation>
    <scope>NUCLEOTIDE SEQUENCE</scope>
    <source>
        <strain evidence="2">CBS6075</strain>
    </source>
</reference>
<feature type="region of interest" description="Disordered" evidence="1">
    <location>
        <begin position="1"/>
        <end position="20"/>
    </location>
</feature>
<evidence type="ECO:0000256" key="1">
    <source>
        <dbReference type="SAM" id="MobiDB-lite"/>
    </source>
</evidence>
<protein>
    <submittedName>
        <fullName evidence="2">Uncharacterized protein</fullName>
    </submittedName>
</protein>
<dbReference type="GeneID" id="70234110"/>
<accession>A0A9P8T7E5</accession>
<dbReference type="EMBL" id="JAEUBE010000158">
    <property type="protein sequence ID" value="KAH3668389.1"/>
    <property type="molecule type" value="Genomic_DNA"/>
</dbReference>
<name>A0A9P8T7E5_9ASCO</name>
<proteinExistence type="predicted"/>